<dbReference type="GO" id="GO:0004252">
    <property type="term" value="F:serine-type endopeptidase activity"/>
    <property type="evidence" value="ECO:0007669"/>
    <property type="project" value="UniProtKB-UniRule"/>
</dbReference>
<feature type="active site" description="Charge relay system" evidence="1">
    <location>
        <position position="47"/>
    </location>
</feature>
<keyword evidence="1" id="KW-0720">Serine protease</keyword>
<evidence type="ECO:0000256" key="1">
    <source>
        <dbReference type="PROSITE-ProRule" id="PRU01240"/>
    </source>
</evidence>
<sequence length="226" mass="23573">MAAELRIGIIDSGHSAAQASQVLAARQFWLADESLQEGEAQLDCLGHGTAVLAAIAERAAAAQFCVAQVFGERWLTSPLQIAAAIYWLMEQDVALINLSLGARQDRPLLREACQAAQAAGILLCAASPARGEPVFPASYADVLRVTGDARCEGAQWSWLNSPQADFGAPVASVSSGLAGASIASAVLSGHVAAYLLEHPAARVPAVLEHLRSQAAFVGPERRGLVP</sequence>
<evidence type="ECO:0000313" key="4">
    <source>
        <dbReference type="Proteomes" id="UP000284021"/>
    </source>
</evidence>
<feature type="active site" description="Charge relay system" evidence="1">
    <location>
        <position position="11"/>
    </location>
</feature>
<dbReference type="InterPro" id="IPR036852">
    <property type="entry name" value="Peptidase_S8/S53_dom_sf"/>
</dbReference>
<dbReference type="InterPro" id="IPR000209">
    <property type="entry name" value="Peptidase_S8/S53_dom"/>
</dbReference>
<evidence type="ECO:0000259" key="2">
    <source>
        <dbReference type="Pfam" id="PF00082"/>
    </source>
</evidence>
<feature type="active site" description="Charge relay system" evidence="1">
    <location>
        <position position="181"/>
    </location>
</feature>
<dbReference type="Proteomes" id="UP000284021">
    <property type="component" value="Unassembled WGS sequence"/>
</dbReference>
<proteinExistence type="inferred from homology"/>
<gene>
    <name evidence="3" type="ORF">D3879_25645</name>
</gene>
<keyword evidence="1" id="KW-0378">Hydrolase</keyword>
<dbReference type="RefSeq" id="WP_119956966.1">
    <property type="nucleotide sequence ID" value="NZ_QYUR01000008.1"/>
</dbReference>
<dbReference type="PROSITE" id="PS51892">
    <property type="entry name" value="SUBTILASE"/>
    <property type="match status" value="1"/>
</dbReference>
<dbReference type="SUPFAM" id="SSF52743">
    <property type="entry name" value="Subtilisin-like"/>
    <property type="match status" value="1"/>
</dbReference>
<dbReference type="OrthoDB" id="6087879at2"/>
<protein>
    <submittedName>
        <fullName evidence="3">Peptidase S8 and S53 subtilisin kexin sedolisin</fullName>
    </submittedName>
</protein>
<dbReference type="AlphaFoldDB" id="A0A418X9N4"/>
<name>A0A418X9N4_9PSED</name>
<evidence type="ECO:0000313" key="3">
    <source>
        <dbReference type="EMBL" id="RJG09180.1"/>
    </source>
</evidence>
<dbReference type="Gene3D" id="3.40.50.200">
    <property type="entry name" value="Peptidase S8/S53 domain"/>
    <property type="match status" value="1"/>
</dbReference>
<accession>A0A418X9N4</accession>
<dbReference type="EMBL" id="QYUR01000008">
    <property type="protein sequence ID" value="RJG09180.1"/>
    <property type="molecule type" value="Genomic_DNA"/>
</dbReference>
<keyword evidence="1" id="KW-0645">Protease</keyword>
<feature type="domain" description="Peptidase S8/S53" evidence="2">
    <location>
        <begin position="7"/>
        <end position="145"/>
    </location>
</feature>
<keyword evidence="4" id="KW-1185">Reference proteome</keyword>
<organism evidence="3 4">
    <name type="scientific">Pseudomonas cavernicola</name>
    <dbReference type="NCBI Taxonomy" id="2320866"/>
    <lineage>
        <taxon>Bacteria</taxon>
        <taxon>Pseudomonadati</taxon>
        <taxon>Pseudomonadota</taxon>
        <taxon>Gammaproteobacteria</taxon>
        <taxon>Pseudomonadales</taxon>
        <taxon>Pseudomonadaceae</taxon>
        <taxon>Pseudomonas</taxon>
    </lineage>
</organism>
<reference evidence="3 4" key="1">
    <citation type="submission" date="2018-09" db="EMBL/GenBank/DDBJ databases">
        <authorList>
            <person name="Zhu H."/>
        </authorList>
    </citation>
    <scope>NUCLEOTIDE SEQUENCE [LARGE SCALE GENOMIC DNA]</scope>
    <source>
        <strain evidence="3 4">K1S02-6</strain>
    </source>
</reference>
<dbReference type="GO" id="GO:0006508">
    <property type="term" value="P:proteolysis"/>
    <property type="evidence" value="ECO:0007669"/>
    <property type="project" value="UniProtKB-KW"/>
</dbReference>
<dbReference type="Pfam" id="PF00082">
    <property type="entry name" value="Peptidase_S8"/>
    <property type="match status" value="1"/>
</dbReference>
<comment type="caution">
    <text evidence="3">The sequence shown here is derived from an EMBL/GenBank/DDBJ whole genome shotgun (WGS) entry which is preliminary data.</text>
</comment>
<comment type="similarity">
    <text evidence="1">Belongs to the peptidase S8 family.</text>
</comment>